<proteinExistence type="predicted"/>
<reference evidence="2 3" key="1">
    <citation type="submission" date="2016-01" db="EMBL/GenBank/DDBJ databases">
        <authorList>
            <person name="Oliw E.H."/>
        </authorList>
    </citation>
    <scope>NUCLEOTIDE SEQUENCE [LARGE SCALE GENOMIC DNA]</scope>
    <source>
        <strain evidence="2 3">Zutra 3-1</strain>
    </source>
</reference>
<organism evidence="2 3">
    <name type="scientific">Agrobacterium deltaense Zutra 3/1</name>
    <dbReference type="NCBI Taxonomy" id="1183427"/>
    <lineage>
        <taxon>Bacteria</taxon>
        <taxon>Pseudomonadati</taxon>
        <taxon>Pseudomonadota</taxon>
        <taxon>Alphaproteobacteria</taxon>
        <taxon>Hyphomicrobiales</taxon>
        <taxon>Rhizobiaceae</taxon>
        <taxon>Rhizobium/Agrobacterium group</taxon>
        <taxon>Agrobacterium</taxon>
    </lineage>
</organism>
<feature type="chain" id="PRO_5011983674" evidence="1">
    <location>
        <begin position="23"/>
        <end position="166"/>
    </location>
</feature>
<dbReference type="AlphaFoldDB" id="A0A1S7PLX7"/>
<feature type="signal peptide" evidence="1">
    <location>
        <begin position="1"/>
        <end position="22"/>
    </location>
</feature>
<keyword evidence="1" id="KW-0732">Signal</keyword>
<evidence type="ECO:0000256" key="1">
    <source>
        <dbReference type="SAM" id="SignalP"/>
    </source>
</evidence>
<protein>
    <submittedName>
        <fullName evidence="2">Uncharacterized protein</fullName>
    </submittedName>
</protein>
<sequence>MSIRKSCLGVAFLFASAGAALANGWFTKSEEDVFSGKQTAVMLGSAVSGSVYITCDAERNVSVSFIFPMKEDIDTSLKGVIVLKVDSGETVRLDGEAYQHNDKYGGFKADVQDDQKAALVKSIGAAKKKILAGLHVESLDSKHSVDISPDGSTKAASQFLKACEIQ</sequence>
<dbReference type="EMBL" id="FBWG01000008">
    <property type="protein sequence ID" value="CUX23138.1"/>
    <property type="molecule type" value="Genomic_DNA"/>
</dbReference>
<evidence type="ECO:0000313" key="2">
    <source>
        <dbReference type="EMBL" id="CUX23138.1"/>
    </source>
</evidence>
<dbReference type="Proteomes" id="UP000191987">
    <property type="component" value="Unassembled WGS sequence"/>
</dbReference>
<name>A0A1S7PLX7_9HYPH</name>
<accession>A0A1S7PLX7</accession>
<evidence type="ECO:0000313" key="3">
    <source>
        <dbReference type="Proteomes" id="UP000191987"/>
    </source>
</evidence>
<dbReference type="RefSeq" id="WP_162936671.1">
    <property type="nucleotide sequence ID" value="NZ_LT009748.1"/>
</dbReference>
<gene>
    <name evidence="2" type="ORF">AGR7C_Cc160132</name>
</gene>